<evidence type="ECO:0000313" key="3">
    <source>
        <dbReference type="EMBL" id="QZO00748.1"/>
    </source>
</evidence>
<proteinExistence type="predicted"/>
<keyword evidence="4" id="KW-1185">Reference proteome</keyword>
<feature type="signal peptide" evidence="1">
    <location>
        <begin position="1"/>
        <end position="21"/>
    </location>
</feature>
<dbReference type="EMBL" id="CP081869">
    <property type="protein sequence ID" value="QZO00748.1"/>
    <property type="molecule type" value="Genomic_DNA"/>
</dbReference>
<gene>
    <name evidence="3" type="ORF">K6K41_03430</name>
</gene>
<feature type="chain" id="PRO_5039141045" description="SecDF P1 head subdomain domain-containing protein" evidence="1">
    <location>
        <begin position="22"/>
        <end position="124"/>
    </location>
</feature>
<accession>A0A9E6RCK0</accession>
<evidence type="ECO:0000313" key="4">
    <source>
        <dbReference type="Proteomes" id="UP000825701"/>
    </source>
</evidence>
<dbReference type="KEGG" id="cmet:K6K41_03430"/>
<dbReference type="Gene3D" id="3.30.1360.200">
    <property type="match status" value="1"/>
</dbReference>
<sequence>MLVRSLAGILLAAAVAVAAHAATGSVRLKADDATVTFDADGRAQVVIKLNRLSSLNLATFTRDRVGLTVDILIDGAVVMSPVIRSPIEGGQIAIAPASEDSALAQRLADRLKAGETILVRTRDQ</sequence>
<evidence type="ECO:0000256" key="1">
    <source>
        <dbReference type="SAM" id="SignalP"/>
    </source>
</evidence>
<evidence type="ECO:0000259" key="2">
    <source>
        <dbReference type="Pfam" id="PF22599"/>
    </source>
</evidence>
<dbReference type="Proteomes" id="UP000825701">
    <property type="component" value="Chromosome"/>
</dbReference>
<feature type="domain" description="SecDF P1 head subdomain" evidence="2">
    <location>
        <begin position="31"/>
        <end position="114"/>
    </location>
</feature>
<keyword evidence="1" id="KW-0732">Signal</keyword>
<reference evidence="3" key="1">
    <citation type="submission" date="2021-08" db="EMBL/GenBank/DDBJ databases">
        <authorList>
            <person name="Zhang H."/>
            <person name="Xu M."/>
            <person name="Yu Z."/>
            <person name="Yang L."/>
            <person name="Cai Y."/>
        </authorList>
    </citation>
    <scope>NUCLEOTIDE SEQUENCE</scope>
    <source>
        <strain evidence="3">CHL1</strain>
    </source>
</reference>
<dbReference type="InterPro" id="IPR054384">
    <property type="entry name" value="SecDF_P1_head"/>
</dbReference>
<dbReference type="Pfam" id="PF22599">
    <property type="entry name" value="SecDF_P1_head"/>
    <property type="match status" value="1"/>
</dbReference>
<name>A0A9E6RCK0_9HYPH</name>
<dbReference type="AlphaFoldDB" id="A0A9E6RCK0"/>
<organism evidence="3 4">
    <name type="scientific">Chenggangzhangella methanolivorans</name>
    <dbReference type="NCBI Taxonomy" id="1437009"/>
    <lineage>
        <taxon>Bacteria</taxon>
        <taxon>Pseudomonadati</taxon>
        <taxon>Pseudomonadota</taxon>
        <taxon>Alphaproteobacteria</taxon>
        <taxon>Hyphomicrobiales</taxon>
        <taxon>Methylopilaceae</taxon>
        <taxon>Chenggangzhangella</taxon>
    </lineage>
</organism>
<protein>
    <recommendedName>
        <fullName evidence="2">SecDF P1 head subdomain domain-containing protein</fullName>
    </recommendedName>
</protein>
<dbReference type="RefSeq" id="WP_261403932.1">
    <property type="nucleotide sequence ID" value="NZ_CP081869.1"/>
</dbReference>